<gene>
    <name evidence="1" type="ORF">KHU32_20210</name>
</gene>
<dbReference type="RefSeq" id="WP_213671967.1">
    <property type="nucleotide sequence ID" value="NZ_JAHCDA010000004.1"/>
</dbReference>
<dbReference type="InterPro" id="IPR025226">
    <property type="entry name" value="DUF4170"/>
</dbReference>
<organism evidence="1 2">
    <name type="scientific">Roseococcus pinisoli</name>
    <dbReference type="NCBI Taxonomy" id="2835040"/>
    <lineage>
        <taxon>Bacteria</taxon>
        <taxon>Pseudomonadati</taxon>
        <taxon>Pseudomonadota</taxon>
        <taxon>Alphaproteobacteria</taxon>
        <taxon>Acetobacterales</taxon>
        <taxon>Roseomonadaceae</taxon>
        <taxon>Roseococcus</taxon>
    </lineage>
</organism>
<proteinExistence type="predicted"/>
<reference evidence="1 2" key="1">
    <citation type="submission" date="2021-05" db="EMBL/GenBank/DDBJ databases">
        <title>Roseococcus sp. XZZS9, whole genome shotgun sequencing project.</title>
        <authorList>
            <person name="Zhao G."/>
            <person name="Shen L."/>
        </authorList>
    </citation>
    <scope>NUCLEOTIDE SEQUENCE [LARGE SCALE GENOMIC DNA]</scope>
    <source>
        <strain evidence="1 2">XZZS9</strain>
    </source>
</reference>
<name>A0ABS5QJX1_9PROT</name>
<sequence>MSERKIWIVWGGIFTDFTFEVLEPGTEELHGPYHDEATALRAWRDETRRKVDIATHRLFVLIATPAPPTAT</sequence>
<protein>
    <recommendedName>
        <fullName evidence="3">DUF4170 domain-containing protein</fullName>
    </recommendedName>
</protein>
<dbReference type="Pfam" id="PF13773">
    <property type="entry name" value="DUF4170"/>
    <property type="match status" value="1"/>
</dbReference>
<comment type="caution">
    <text evidence="1">The sequence shown here is derived from an EMBL/GenBank/DDBJ whole genome shotgun (WGS) entry which is preliminary data.</text>
</comment>
<accession>A0ABS5QJX1</accession>
<evidence type="ECO:0000313" key="2">
    <source>
        <dbReference type="Proteomes" id="UP000766336"/>
    </source>
</evidence>
<evidence type="ECO:0000313" key="1">
    <source>
        <dbReference type="EMBL" id="MBS7813277.1"/>
    </source>
</evidence>
<evidence type="ECO:0008006" key="3">
    <source>
        <dbReference type="Google" id="ProtNLM"/>
    </source>
</evidence>
<dbReference type="EMBL" id="JAHCDA010000004">
    <property type="protein sequence ID" value="MBS7813277.1"/>
    <property type="molecule type" value="Genomic_DNA"/>
</dbReference>
<keyword evidence="2" id="KW-1185">Reference proteome</keyword>
<dbReference type="Gene3D" id="3.30.70.2400">
    <property type="entry name" value="Uncharacterised protein PF13773, DUF4170"/>
    <property type="match status" value="1"/>
</dbReference>
<dbReference type="Proteomes" id="UP000766336">
    <property type="component" value="Unassembled WGS sequence"/>
</dbReference>